<dbReference type="GO" id="GO:0004252">
    <property type="term" value="F:serine-type endopeptidase activity"/>
    <property type="evidence" value="ECO:0007669"/>
    <property type="project" value="UniProtKB-UniRule"/>
</dbReference>
<keyword evidence="5 6" id="KW-0040">ANK repeat</keyword>
<feature type="domain" description="Peptidase S8/S53" evidence="9">
    <location>
        <begin position="422"/>
        <end position="664"/>
    </location>
</feature>
<dbReference type="PANTHER" id="PTHR24166">
    <property type="entry name" value="ROLLING PEBBLES, ISOFORM B"/>
    <property type="match status" value="1"/>
</dbReference>
<evidence type="ECO:0000256" key="6">
    <source>
        <dbReference type="PROSITE-ProRule" id="PRU00023"/>
    </source>
</evidence>
<feature type="active site" description="Charge relay system" evidence="7">
    <location>
        <position position="471"/>
    </location>
</feature>
<dbReference type="PROSITE" id="PS51892">
    <property type="entry name" value="SUBTILASE"/>
    <property type="match status" value="1"/>
</dbReference>
<keyword evidence="4 7" id="KW-0720">Serine protease</keyword>
<dbReference type="CDD" id="cd00306">
    <property type="entry name" value="Peptidases_S8_S53"/>
    <property type="match status" value="1"/>
</dbReference>
<dbReference type="Pfam" id="PF00082">
    <property type="entry name" value="Peptidase_S8"/>
    <property type="match status" value="1"/>
</dbReference>
<feature type="repeat" description="ANK" evidence="6">
    <location>
        <begin position="172"/>
        <end position="204"/>
    </location>
</feature>
<dbReference type="PRINTS" id="PR01415">
    <property type="entry name" value="ANKYRIN"/>
</dbReference>
<evidence type="ECO:0000256" key="5">
    <source>
        <dbReference type="ARBA" id="ARBA00023043"/>
    </source>
</evidence>
<keyword evidence="1 7" id="KW-0645">Protease</keyword>
<dbReference type="GO" id="GO:0006508">
    <property type="term" value="P:proteolysis"/>
    <property type="evidence" value="ECO:0007669"/>
    <property type="project" value="UniProtKB-KW"/>
</dbReference>
<dbReference type="Pfam" id="PF00023">
    <property type="entry name" value="Ank"/>
    <property type="match status" value="1"/>
</dbReference>
<dbReference type="PANTHER" id="PTHR24166:SF48">
    <property type="entry name" value="PROTEIN VAPYRIN"/>
    <property type="match status" value="1"/>
</dbReference>
<keyword evidence="11" id="KW-1185">Reference proteome</keyword>
<feature type="region of interest" description="Disordered" evidence="8">
    <location>
        <begin position="332"/>
        <end position="379"/>
    </location>
</feature>
<feature type="active site" description="Charge relay system" evidence="7">
    <location>
        <position position="428"/>
    </location>
</feature>
<comment type="similarity">
    <text evidence="7">Belongs to the peptidase S8 family.</text>
</comment>
<dbReference type="PRINTS" id="PR00723">
    <property type="entry name" value="SUBTILISIN"/>
</dbReference>
<dbReference type="InterPro" id="IPR015500">
    <property type="entry name" value="Peptidase_S8_subtilisin-rel"/>
</dbReference>
<feature type="repeat" description="ANK" evidence="6">
    <location>
        <begin position="305"/>
        <end position="337"/>
    </location>
</feature>
<name>A0AAV9VDN5_9PEZI</name>
<dbReference type="EMBL" id="JAVHNQ010000001">
    <property type="protein sequence ID" value="KAK6359284.1"/>
    <property type="molecule type" value="Genomic_DNA"/>
</dbReference>
<evidence type="ECO:0000256" key="7">
    <source>
        <dbReference type="PROSITE-ProRule" id="PRU01240"/>
    </source>
</evidence>
<dbReference type="Pfam" id="PF12796">
    <property type="entry name" value="Ank_2"/>
    <property type="match status" value="4"/>
</dbReference>
<dbReference type="InterPro" id="IPR036852">
    <property type="entry name" value="Peptidase_S8/S53_dom_sf"/>
</dbReference>
<dbReference type="InterPro" id="IPR000209">
    <property type="entry name" value="Peptidase_S8/S53_dom"/>
</dbReference>
<evidence type="ECO:0000256" key="1">
    <source>
        <dbReference type="ARBA" id="ARBA00022670"/>
    </source>
</evidence>
<gene>
    <name evidence="10" type="ORF">TWF696_000446</name>
</gene>
<proteinExistence type="inferred from homology"/>
<feature type="active site" description="Charge relay system" evidence="7">
    <location>
        <position position="627"/>
    </location>
</feature>
<evidence type="ECO:0000256" key="2">
    <source>
        <dbReference type="ARBA" id="ARBA00022737"/>
    </source>
</evidence>
<evidence type="ECO:0000313" key="10">
    <source>
        <dbReference type="EMBL" id="KAK6359284.1"/>
    </source>
</evidence>
<dbReference type="InterPro" id="IPR036770">
    <property type="entry name" value="Ankyrin_rpt-contain_sf"/>
</dbReference>
<dbReference type="SUPFAM" id="SSF48403">
    <property type="entry name" value="Ankyrin repeat"/>
    <property type="match status" value="1"/>
</dbReference>
<dbReference type="InterPro" id="IPR050889">
    <property type="entry name" value="Dendritic_Spine_Reg/Scaffold"/>
</dbReference>
<dbReference type="PROSITE" id="PS50088">
    <property type="entry name" value="ANK_REPEAT"/>
    <property type="match status" value="9"/>
</dbReference>
<feature type="repeat" description="ANK" evidence="6">
    <location>
        <begin position="205"/>
        <end position="237"/>
    </location>
</feature>
<keyword evidence="2" id="KW-0677">Repeat</keyword>
<dbReference type="PROSITE" id="PS50297">
    <property type="entry name" value="ANK_REP_REGION"/>
    <property type="match status" value="8"/>
</dbReference>
<comment type="caution">
    <text evidence="10">The sequence shown here is derived from an EMBL/GenBank/DDBJ whole genome shotgun (WGS) entry which is preliminary data.</text>
</comment>
<feature type="compositionally biased region" description="Polar residues" evidence="8">
    <location>
        <begin position="344"/>
        <end position="353"/>
    </location>
</feature>
<feature type="repeat" description="ANK" evidence="6">
    <location>
        <begin position="139"/>
        <end position="171"/>
    </location>
</feature>
<feature type="repeat" description="ANK" evidence="6">
    <location>
        <begin position="272"/>
        <end position="304"/>
    </location>
</feature>
<dbReference type="Gene3D" id="1.25.40.20">
    <property type="entry name" value="Ankyrin repeat-containing domain"/>
    <property type="match status" value="3"/>
</dbReference>
<evidence type="ECO:0000313" key="11">
    <source>
        <dbReference type="Proteomes" id="UP001375240"/>
    </source>
</evidence>
<feature type="repeat" description="ANK" evidence="6">
    <location>
        <begin position="106"/>
        <end position="138"/>
    </location>
</feature>
<dbReference type="SUPFAM" id="SSF52743">
    <property type="entry name" value="Subtilisin-like"/>
    <property type="match status" value="1"/>
</dbReference>
<reference evidence="10 11" key="1">
    <citation type="submission" date="2019-10" db="EMBL/GenBank/DDBJ databases">
        <authorList>
            <person name="Palmer J.M."/>
        </authorList>
    </citation>
    <scope>NUCLEOTIDE SEQUENCE [LARGE SCALE GENOMIC DNA]</scope>
    <source>
        <strain evidence="10 11">TWF696</strain>
    </source>
</reference>
<evidence type="ECO:0000256" key="3">
    <source>
        <dbReference type="ARBA" id="ARBA00022801"/>
    </source>
</evidence>
<keyword evidence="3 7" id="KW-0378">Hydrolase</keyword>
<protein>
    <recommendedName>
        <fullName evidence="9">Peptidase S8/S53 domain-containing protein</fullName>
    </recommendedName>
</protein>
<dbReference type="AlphaFoldDB" id="A0AAV9VDN5"/>
<dbReference type="Gene3D" id="3.40.50.200">
    <property type="entry name" value="Peptidase S8/S53 domain"/>
    <property type="match status" value="1"/>
</dbReference>
<dbReference type="InterPro" id="IPR002110">
    <property type="entry name" value="Ankyrin_rpt"/>
</dbReference>
<accession>A0AAV9VDN5</accession>
<dbReference type="Proteomes" id="UP001375240">
    <property type="component" value="Unassembled WGS sequence"/>
</dbReference>
<organism evidence="10 11">
    <name type="scientific">Orbilia brochopaga</name>
    <dbReference type="NCBI Taxonomy" id="3140254"/>
    <lineage>
        <taxon>Eukaryota</taxon>
        <taxon>Fungi</taxon>
        <taxon>Dikarya</taxon>
        <taxon>Ascomycota</taxon>
        <taxon>Pezizomycotina</taxon>
        <taxon>Orbiliomycetes</taxon>
        <taxon>Orbiliales</taxon>
        <taxon>Orbiliaceae</taxon>
        <taxon>Orbilia</taxon>
    </lineage>
</organism>
<feature type="repeat" description="ANK" evidence="6">
    <location>
        <begin position="72"/>
        <end position="104"/>
    </location>
</feature>
<sequence>MAAKVVTNDEPLMTAARTGQQARLRQLLEAGEDPNMCVETGWNPLHTAAWNRQPTCVKLLIEYGAHLEPIFKSRTPFQKTAERGFTDIAGILLDGGADIEASGSGAGWTTLIIAAWHGNARFIQWLIDRGADVHAVSPEGYNALHGAAYSGRAEVVKLLLKYNVDIECVYQNDQTPLHIAIDRGQIGSTRALIEGGADIEATSKTLWTPLYRATKKGHEPIVKLLLDRGARVDARVINGWTPLHAATMGGHSNLVRLLLQNGAPKEARLQENSFTPLHEAANRGLVEIVEILLDFGTNIEARSKDESTPLHLAATKGHVNVVELLLKRHANRHAKDKAGKTPGTLANDNNHTDVSLLLEPPNQTSVSDSLASASLKDSSGSTDGILLSAKGVQGAQEWLTRIDRINALVGSVAGLNPNAPPVKIAVLDTGCSRKSAYFTQYPDQLKRIKGDHWRDFAGSEKRAVDVDSNEHGTMVTTLLLRMARNAEIYVARIAQTAQELGGAVDNVAAAIRHAQDPEGWNVDLICMSFGFNNRVPAIELAIVGAGQATARSPAVFLAAAANNGANSRELFPAYLHPVISVRGTDSYGTFVGAYSPPPVSMNEGLPMYGTLGENVPYAAGETSSGCSVATPIMAGMIALIMQWMAYKGADADAQRKLRSTAGVRELFKRTGVPRGDNRYYVHIWNLFANDGKECVTRVEAAMLDVP</sequence>
<feature type="repeat" description="ANK" evidence="6">
    <location>
        <begin position="40"/>
        <end position="68"/>
    </location>
</feature>
<feature type="repeat" description="ANK" evidence="6">
    <location>
        <begin position="238"/>
        <end position="270"/>
    </location>
</feature>
<dbReference type="SMART" id="SM00248">
    <property type="entry name" value="ANK"/>
    <property type="match status" value="10"/>
</dbReference>
<feature type="compositionally biased region" description="Low complexity" evidence="8">
    <location>
        <begin position="365"/>
        <end position="379"/>
    </location>
</feature>
<evidence type="ECO:0000259" key="9">
    <source>
        <dbReference type="Pfam" id="PF00082"/>
    </source>
</evidence>
<evidence type="ECO:0000256" key="8">
    <source>
        <dbReference type="SAM" id="MobiDB-lite"/>
    </source>
</evidence>
<evidence type="ECO:0000256" key="4">
    <source>
        <dbReference type="ARBA" id="ARBA00022825"/>
    </source>
</evidence>